<evidence type="ECO:0000313" key="3">
    <source>
        <dbReference type="Proteomes" id="UP000192738"/>
    </source>
</evidence>
<keyword evidence="2" id="KW-0489">Methyltransferase</keyword>
<dbReference type="STRING" id="112901.SAMN04488500_1213"/>
<evidence type="ECO:0000259" key="1">
    <source>
        <dbReference type="Pfam" id="PF08241"/>
    </source>
</evidence>
<feature type="domain" description="Methyltransferase type 11" evidence="1">
    <location>
        <begin position="59"/>
        <end position="153"/>
    </location>
</feature>
<keyword evidence="3" id="KW-1185">Reference proteome</keyword>
<dbReference type="SUPFAM" id="SSF53335">
    <property type="entry name" value="S-adenosyl-L-methionine-dependent methyltransferases"/>
    <property type="match status" value="1"/>
</dbReference>
<dbReference type="PANTHER" id="PTHR43861:SF1">
    <property type="entry name" value="TRANS-ACONITATE 2-METHYLTRANSFERASE"/>
    <property type="match status" value="1"/>
</dbReference>
<proteinExistence type="predicted"/>
<dbReference type="Proteomes" id="UP000192738">
    <property type="component" value="Unassembled WGS sequence"/>
</dbReference>
<reference evidence="2 3" key="1">
    <citation type="submission" date="2017-04" db="EMBL/GenBank/DDBJ databases">
        <authorList>
            <person name="Afonso C.L."/>
            <person name="Miller P.J."/>
            <person name="Scott M.A."/>
            <person name="Spackman E."/>
            <person name="Goraichik I."/>
            <person name="Dimitrov K.M."/>
            <person name="Suarez D.L."/>
            <person name="Swayne D.E."/>
        </authorList>
    </citation>
    <scope>NUCLEOTIDE SEQUENCE [LARGE SCALE GENOMIC DNA]</scope>
    <source>
        <strain evidence="2 3">DSM 5090</strain>
    </source>
</reference>
<dbReference type="InterPro" id="IPR029063">
    <property type="entry name" value="SAM-dependent_MTases_sf"/>
</dbReference>
<dbReference type="Gene3D" id="3.40.50.150">
    <property type="entry name" value="Vaccinia Virus protein VP39"/>
    <property type="match status" value="1"/>
</dbReference>
<dbReference type="CDD" id="cd02440">
    <property type="entry name" value="AdoMet_MTases"/>
    <property type="match status" value="1"/>
</dbReference>
<organism evidence="2 3">
    <name type="scientific">Sporomusa malonica</name>
    <dbReference type="NCBI Taxonomy" id="112901"/>
    <lineage>
        <taxon>Bacteria</taxon>
        <taxon>Bacillati</taxon>
        <taxon>Bacillota</taxon>
        <taxon>Negativicutes</taxon>
        <taxon>Selenomonadales</taxon>
        <taxon>Sporomusaceae</taxon>
        <taxon>Sporomusa</taxon>
    </lineage>
</organism>
<dbReference type="RefSeq" id="WP_217805996.1">
    <property type="nucleotide sequence ID" value="NZ_CP155572.1"/>
</dbReference>
<dbReference type="GO" id="GO:0008757">
    <property type="term" value="F:S-adenosylmethionine-dependent methyltransferase activity"/>
    <property type="evidence" value="ECO:0007669"/>
    <property type="project" value="InterPro"/>
</dbReference>
<dbReference type="Pfam" id="PF08241">
    <property type="entry name" value="Methyltransf_11"/>
    <property type="match status" value="1"/>
</dbReference>
<gene>
    <name evidence="2" type="ORF">SAMN04488500_1213</name>
</gene>
<protein>
    <submittedName>
        <fullName evidence="2">Methyltransferase domain-containing protein</fullName>
    </submittedName>
</protein>
<evidence type="ECO:0000313" key="2">
    <source>
        <dbReference type="EMBL" id="SMD05133.1"/>
    </source>
</evidence>
<keyword evidence="2" id="KW-0808">Transferase</keyword>
<dbReference type="AlphaFoldDB" id="A0A1W2E5S3"/>
<dbReference type="GO" id="GO:0032259">
    <property type="term" value="P:methylation"/>
    <property type="evidence" value="ECO:0007669"/>
    <property type="project" value="UniProtKB-KW"/>
</dbReference>
<dbReference type="InterPro" id="IPR013216">
    <property type="entry name" value="Methyltransf_11"/>
</dbReference>
<dbReference type="EMBL" id="FWXI01000021">
    <property type="protein sequence ID" value="SMD05133.1"/>
    <property type="molecule type" value="Genomic_DNA"/>
</dbReference>
<sequence>MHSQLESKAVINKNSISLDSYEKMAEYYFTFVDTKPFNAYYERPGTLSLLPCVTGKEVLDAGCAAGWYTKWLIDQGANVTALDFSPSMIAMTQKRVGHRAKVVRADLNEPLSFIADKSIDIVVSSLTLHYLKDWNVAMSEFGRILKQSGYLVFSVHHPFMDFTYFNRENYFLTELLEDEWETNKGKVKVQFYRRPLWKIISSVIEAGFTIEELAEPMPTEKFKELQPKIYEKLTRKPHFLFLRARRN</sequence>
<name>A0A1W2E5S3_9FIRM</name>
<accession>A0A1W2E5S3</accession>
<dbReference type="PANTHER" id="PTHR43861">
    <property type="entry name" value="TRANS-ACONITATE 2-METHYLTRANSFERASE-RELATED"/>
    <property type="match status" value="1"/>
</dbReference>